<evidence type="ECO:0000259" key="6">
    <source>
        <dbReference type="PROSITE" id="PS50893"/>
    </source>
</evidence>
<dbReference type="InterPro" id="IPR017871">
    <property type="entry name" value="ABC_transporter-like_CS"/>
</dbReference>
<dbReference type="PROSITE" id="PS00211">
    <property type="entry name" value="ABC_TRANSPORTER_1"/>
    <property type="match status" value="1"/>
</dbReference>
<evidence type="ECO:0000256" key="5">
    <source>
        <dbReference type="SAM" id="MobiDB-lite"/>
    </source>
</evidence>
<dbReference type="FunFam" id="3.40.50.300:FF:000011">
    <property type="entry name" value="Putative ABC transporter ATP-binding component"/>
    <property type="match status" value="1"/>
</dbReference>
<evidence type="ECO:0000256" key="2">
    <source>
        <dbReference type="ARBA" id="ARBA00022741"/>
    </source>
</evidence>
<dbReference type="Gene3D" id="3.40.50.300">
    <property type="entry name" value="P-loop containing nucleotide triphosphate hydrolases"/>
    <property type="match status" value="2"/>
</dbReference>
<dbReference type="FunFam" id="3.40.50.300:FF:000309">
    <property type="entry name" value="ABC transporter ATP-binding protein"/>
    <property type="match status" value="1"/>
</dbReference>
<dbReference type="PANTHER" id="PTHR42855">
    <property type="entry name" value="ABC TRANSPORTER ATP-BINDING SUBUNIT"/>
    <property type="match status" value="1"/>
</dbReference>
<evidence type="ECO:0000256" key="3">
    <source>
        <dbReference type="ARBA" id="ARBA00022840"/>
    </source>
</evidence>
<dbReference type="EMBL" id="QXXA01000011">
    <property type="protein sequence ID" value="NBI07316.1"/>
    <property type="molecule type" value="Genomic_DNA"/>
</dbReference>
<dbReference type="InterPro" id="IPR032781">
    <property type="entry name" value="ABC_tran_Xtn"/>
</dbReference>
<evidence type="ECO:0000256" key="4">
    <source>
        <dbReference type="SAM" id="Coils"/>
    </source>
</evidence>
<reference evidence="7 8" key="1">
    <citation type="submission" date="2018-08" db="EMBL/GenBank/DDBJ databases">
        <title>Murine metabolic-syndrome-specific gut microbial biobank.</title>
        <authorList>
            <person name="Liu C."/>
        </authorList>
    </citation>
    <scope>NUCLEOTIDE SEQUENCE [LARGE SCALE GENOMIC DNA]</scope>
    <source>
        <strain evidence="7 8">583</strain>
    </source>
</reference>
<proteinExistence type="predicted"/>
<dbReference type="InterPro" id="IPR003439">
    <property type="entry name" value="ABC_transporter-like_ATP-bd"/>
</dbReference>
<dbReference type="Pfam" id="PF00005">
    <property type="entry name" value="ABC_tran"/>
    <property type="match status" value="2"/>
</dbReference>
<feature type="domain" description="ABC transporter" evidence="6">
    <location>
        <begin position="332"/>
        <end position="545"/>
    </location>
</feature>
<sequence length="636" mass="73735">MIILSCNNINKSYIGEPILESISFAINEKEKVGLVGLNGAGKSTLFKILIDEISMDSGEIYIANETKLGYLKQNTLFESEKTVYDEALEEFKNIIDLEKSIRKLEIEISEKSKCDNLEQMDKLMNKYSRLSEEFNEKNGYAYSSEIKGVLKGLGFSEEEFYKPINNLSGGQKSRVLLAKLLLKKPNLLLLDEPTNHLDIDAINWLEKYIKEYNGAAIIISHDRYFLDSTVTKIFELENRKLQIYNGNYSTFMKKRKKIIELKTKDYENQRKEIKDEKEKIRKLALGGKRAIRQSKSRQKMLDKINVLDKPKSIDGRSKIKFDPKIKSGDDVLKVEEISKSFGENKLFGNVSFNIYREEKVGLIGPNGVGKTTLFNIILKTIEADSGKVNIGHKVNAAYYDQEQTNLNNNKTIVDEIWDENPSFDHYTIRSILARFLFTGDDIFKEISTLSGGEKSRLSLMKLMLSKANFLLMDEPTNHLDIDSKESLEDALIDYTGTLFVISHDRYFLNKVTDKILELTNEGLEEYLGNYDYYIEKKNEIIDVEENKPTKTKTQLKNEQKKQKEKIRNEKKKKKKVKEIEKQISDYEKQLIQLEYDMCLPEIYSDPEKSTENIKQSKIINEKLEHLYNEWEMLLSD</sequence>
<feature type="domain" description="ABC transporter" evidence="6">
    <location>
        <begin position="4"/>
        <end position="263"/>
    </location>
</feature>
<gene>
    <name evidence="7" type="ORF">D3Z33_10700</name>
</gene>
<organism evidence="7 8">
    <name type="scientific">Senegalia massiliensis</name>
    <dbReference type="NCBI Taxonomy" id="1720316"/>
    <lineage>
        <taxon>Bacteria</taxon>
        <taxon>Bacillati</taxon>
        <taxon>Bacillota</taxon>
        <taxon>Clostridia</taxon>
        <taxon>Eubacteriales</taxon>
        <taxon>Clostridiaceae</taxon>
        <taxon>Senegalia</taxon>
    </lineage>
</organism>
<keyword evidence="3 7" id="KW-0067">ATP-binding</keyword>
<comment type="caution">
    <text evidence="7">The sequence shown here is derived from an EMBL/GenBank/DDBJ whole genome shotgun (WGS) entry which is preliminary data.</text>
</comment>
<dbReference type="Pfam" id="PF12848">
    <property type="entry name" value="ABC_tran_Xtn"/>
    <property type="match status" value="1"/>
</dbReference>
<keyword evidence="8" id="KW-1185">Reference proteome</keyword>
<name>A0A845R0R5_9CLOT</name>
<dbReference type="SUPFAM" id="SSF52540">
    <property type="entry name" value="P-loop containing nucleoside triphosphate hydrolases"/>
    <property type="match status" value="2"/>
</dbReference>
<dbReference type="OrthoDB" id="9801441at2"/>
<dbReference type="PROSITE" id="PS50893">
    <property type="entry name" value="ABC_TRANSPORTER_2"/>
    <property type="match status" value="2"/>
</dbReference>
<dbReference type="InterPro" id="IPR051309">
    <property type="entry name" value="ABCF_ATPase"/>
</dbReference>
<dbReference type="InterPro" id="IPR003593">
    <property type="entry name" value="AAA+_ATPase"/>
</dbReference>
<dbReference type="PANTHER" id="PTHR42855:SF2">
    <property type="entry name" value="DRUG RESISTANCE ABC TRANSPORTER,ATP-BINDING PROTEIN"/>
    <property type="match status" value="1"/>
</dbReference>
<dbReference type="AlphaFoldDB" id="A0A845R0R5"/>
<dbReference type="Pfam" id="PF16326">
    <property type="entry name" value="ABC_tran_CTD"/>
    <property type="match status" value="1"/>
</dbReference>
<evidence type="ECO:0000256" key="1">
    <source>
        <dbReference type="ARBA" id="ARBA00022737"/>
    </source>
</evidence>
<feature type="region of interest" description="Disordered" evidence="5">
    <location>
        <begin position="549"/>
        <end position="571"/>
    </location>
</feature>
<feature type="coiled-coil region" evidence="4">
    <location>
        <begin position="256"/>
        <end position="286"/>
    </location>
</feature>
<keyword evidence="1" id="KW-0677">Repeat</keyword>
<protein>
    <submittedName>
        <fullName evidence="7">ABC transporter ATP-binding protein</fullName>
    </submittedName>
</protein>
<keyword evidence="2" id="KW-0547">Nucleotide-binding</keyword>
<evidence type="ECO:0000313" key="8">
    <source>
        <dbReference type="Proteomes" id="UP000467132"/>
    </source>
</evidence>
<dbReference type="InterPro" id="IPR032524">
    <property type="entry name" value="ABC_tran_C"/>
</dbReference>
<dbReference type="CDD" id="cd03221">
    <property type="entry name" value="ABCF_EF-3"/>
    <property type="match status" value="2"/>
</dbReference>
<dbReference type="GO" id="GO:0016887">
    <property type="term" value="F:ATP hydrolysis activity"/>
    <property type="evidence" value="ECO:0007669"/>
    <property type="project" value="InterPro"/>
</dbReference>
<dbReference type="InterPro" id="IPR027417">
    <property type="entry name" value="P-loop_NTPase"/>
</dbReference>
<keyword evidence="4" id="KW-0175">Coiled coil</keyword>
<dbReference type="GO" id="GO:0003677">
    <property type="term" value="F:DNA binding"/>
    <property type="evidence" value="ECO:0007669"/>
    <property type="project" value="InterPro"/>
</dbReference>
<dbReference type="RefSeq" id="WP_160197778.1">
    <property type="nucleotide sequence ID" value="NZ_QXXA01000011.1"/>
</dbReference>
<dbReference type="SMART" id="SM00382">
    <property type="entry name" value="AAA"/>
    <property type="match status" value="2"/>
</dbReference>
<evidence type="ECO:0000313" key="7">
    <source>
        <dbReference type="EMBL" id="NBI07316.1"/>
    </source>
</evidence>
<dbReference type="Proteomes" id="UP000467132">
    <property type="component" value="Unassembled WGS sequence"/>
</dbReference>
<feature type="compositionally biased region" description="Basic and acidic residues" evidence="5">
    <location>
        <begin position="555"/>
        <end position="567"/>
    </location>
</feature>
<accession>A0A845R0R5</accession>
<dbReference type="GO" id="GO:0005524">
    <property type="term" value="F:ATP binding"/>
    <property type="evidence" value="ECO:0007669"/>
    <property type="project" value="UniProtKB-KW"/>
</dbReference>